<comment type="caution">
    <text evidence="3">The sequence shown here is derived from an EMBL/GenBank/DDBJ whole genome shotgun (WGS) entry which is preliminary data.</text>
</comment>
<keyword evidence="2" id="KW-1133">Transmembrane helix</keyword>
<reference evidence="3 4" key="1">
    <citation type="journal article" date="2021" name="Nat. Plants">
        <title>The Taxus genome provides insights into paclitaxel biosynthesis.</title>
        <authorList>
            <person name="Xiong X."/>
            <person name="Gou J."/>
            <person name="Liao Q."/>
            <person name="Li Y."/>
            <person name="Zhou Q."/>
            <person name="Bi G."/>
            <person name="Li C."/>
            <person name="Du R."/>
            <person name="Wang X."/>
            <person name="Sun T."/>
            <person name="Guo L."/>
            <person name="Liang H."/>
            <person name="Lu P."/>
            <person name="Wu Y."/>
            <person name="Zhang Z."/>
            <person name="Ro D.K."/>
            <person name="Shang Y."/>
            <person name="Huang S."/>
            <person name="Yan J."/>
        </authorList>
    </citation>
    <scope>NUCLEOTIDE SEQUENCE [LARGE SCALE GENOMIC DNA]</scope>
    <source>
        <strain evidence="3">Ta-2019</strain>
    </source>
</reference>
<name>A0AA38CA79_TAXCH</name>
<evidence type="ECO:0000313" key="4">
    <source>
        <dbReference type="Proteomes" id="UP000824469"/>
    </source>
</evidence>
<keyword evidence="2" id="KW-0472">Membrane</keyword>
<keyword evidence="4" id="KW-1185">Reference proteome</keyword>
<keyword evidence="2" id="KW-0812">Transmembrane</keyword>
<accession>A0AA38CA79</accession>
<feature type="non-terminal residue" evidence="3">
    <location>
        <position position="409"/>
    </location>
</feature>
<dbReference type="Proteomes" id="UP000824469">
    <property type="component" value="Unassembled WGS sequence"/>
</dbReference>
<protein>
    <submittedName>
        <fullName evidence="3">Uncharacterized protein</fullName>
    </submittedName>
</protein>
<evidence type="ECO:0000256" key="1">
    <source>
        <dbReference type="SAM" id="MobiDB-lite"/>
    </source>
</evidence>
<proteinExistence type="predicted"/>
<gene>
    <name evidence="3" type="ORF">KI387_029483</name>
</gene>
<feature type="region of interest" description="Disordered" evidence="1">
    <location>
        <begin position="235"/>
        <end position="263"/>
    </location>
</feature>
<evidence type="ECO:0000313" key="3">
    <source>
        <dbReference type="EMBL" id="KAH9297801.1"/>
    </source>
</evidence>
<evidence type="ECO:0000256" key="2">
    <source>
        <dbReference type="SAM" id="Phobius"/>
    </source>
</evidence>
<feature type="non-terminal residue" evidence="3">
    <location>
        <position position="1"/>
    </location>
</feature>
<sequence length="409" mass="46971">KGFQNLMVPDCSVSTNMVGNCCVLPLDNGSLDYVLPLEERSTSSQLTFFLRPLLEPKYYDMVLLKQRHGRTYLHLVKKPLATIAIMFVVAFVCILMSNHKKGIVGHWFFSEIVTRPSRILTTFQKDIDNTKLLFLLSCLNHKIILCREWTFTLGICHIHAQYAYLNESDQLQRSKFLEALCHELEQYDRITAVRISVNLGQVEDSEKMMFGGVNGRKFEGSFAEAAGEREWIHGPTQNIEGLSKKEEKRHHEPYASNAPVRAGGATRQGQQLLVSIKIDDEYAPPFEQNNMPIAWPFLTPAPNIRAHMQRLKEQGDRRTLIYLKKKLYELPPRTSMNEYTNTKMEILVLSKLTHHNFTGIDLPKRAPDCHRDLMMLESEFCTEPLIQASQKILKAWELIAMIQSFTIGD</sequence>
<organism evidence="3 4">
    <name type="scientific">Taxus chinensis</name>
    <name type="common">Chinese yew</name>
    <name type="synonym">Taxus wallichiana var. chinensis</name>
    <dbReference type="NCBI Taxonomy" id="29808"/>
    <lineage>
        <taxon>Eukaryota</taxon>
        <taxon>Viridiplantae</taxon>
        <taxon>Streptophyta</taxon>
        <taxon>Embryophyta</taxon>
        <taxon>Tracheophyta</taxon>
        <taxon>Spermatophyta</taxon>
        <taxon>Pinopsida</taxon>
        <taxon>Pinidae</taxon>
        <taxon>Conifers II</taxon>
        <taxon>Cupressales</taxon>
        <taxon>Taxaceae</taxon>
        <taxon>Taxus</taxon>
    </lineage>
</organism>
<dbReference type="AlphaFoldDB" id="A0AA38CA79"/>
<dbReference type="EMBL" id="JAHRHJ020000010">
    <property type="protein sequence ID" value="KAH9297801.1"/>
    <property type="molecule type" value="Genomic_DNA"/>
</dbReference>
<feature type="transmembrane region" description="Helical" evidence="2">
    <location>
        <begin position="80"/>
        <end position="97"/>
    </location>
</feature>
<feature type="compositionally biased region" description="Basic and acidic residues" evidence="1">
    <location>
        <begin position="242"/>
        <end position="253"/>
    </location>
</feature>